<dbReference type="PROSITE" id="PS51257">
    <property type="entry name" value="PROKAR_LIPOPROTEIN"/>
    <property type="match status" value="1"/>
</dbReference>
<name>A0A5B8UYL2_9SPHI</name>
<evidence type="ECO:0000259" key="2">
    <source>
        <dbReference type="Pfam" id="PF11738"/>
    </source>
</evidence>
<evidence type="ECO:0000313" key="5">
    <source>
        <dbReference type="Proteomes" id="UP000321479"/>
    </source>
</evidence>
<keyword evidence="1" id="KW-0732">Signal</keyword>
<sequence length="267" mass="30394">MNRRLSLLVVVIFSLYSCHRSAPKNSGATTTKDTLVYTYKVVKQRASDCGDKPDTSCTVAKVTYPFFPDQKVLNDTVVKRLLIAYYTGDKPDSSLQQQTQKFIQFYNYDTTRNADHPNVFYTLESSATVVRQDSSLITLQIDRYTYDGGAHGSDYTGFINWDTGANKKIELGDILSPGNEENLRAIAEKNFRKQEKLSDTGSFTNYSFKGRKFALNNNFLVTPIGISFLYNEYEIKPYSEGQTTLLIPYMQIKSLLRTNTVISQYIR</sequence>
<proteinExistence type="predicted"/>
<dbReference type="InterPro" id="IPR037126">
    <property type="entry name" value="PdaC/RsiV-like_sf"/>
</dbReference>
<feature type="chain" id="PRO_5022960033" evidence="1">
    <location>
        <begin position="23"/>
        <end position="267"/>
    </location>
</feature>
<dbReference type="InterPro" id="IPR021729">
    <property type="entry name" value="DUF3298"/>
</dbReference>
<keyword evidence="5" id="KW-1185">Reference proteome</keyword>
<evidence type="ECO:0000313" key="4">
    <source>
        <dbReference type="EMBL" id="QEC64082.1"/>
    </source>
</evidence>
<organism evidence="4 5">
    <name type="scientific">Mucilaginibacter ginsenosidivorans</name>
    <dbReference type="NCBI Taxonomy" id="398053"/>
    <lineage>
        <taxon>Bacteria</taxon>
        <taxon>Pseudomonadati</taxon>
        <taxon>Bacteroidota</taxon>
        <taxon>Sphingobacteriia</taxon>
        <taxon>Sphingobacteriales</taxon>
        <taxon>Sphingobacteriaceae</taxon>
        <taxon>Mucilaginibacter</taxon>
    </lineage>
</organism>
<feature type="domain" description="DUF3298" evidence="2">
    <location>
        <begin position="173"/>
        <end position="249"/>
    </location>
</feature>
<dbReference type="AlphaFoldDB" id="A0A5B8UYL2"/>
<evidence type="ECO:0000256" key="1">
    <source>
        <dbReference type="SAM" id="SignalP"/>
    </source>
</evidence>
<dbReference type="EMBL" id="CP042436">
    <property type="protein sequence ID" value="QEC64082.1"/>
    <property type="molecule type" value="Genomic_DNA"/>
</dbReference>
<protein>
    <submittedName>
        <fullName evidence="4">DUF3298 and DUF4163 domain-containing protein</fullName>
    </submittedName>
</protein>
<dbReference type="Pfam" id="PF11738">
    <property type="entry name" value="DUF3298"/>
    <property type="match status" value="1"/>
</dbReference>
<dbReference type="Pfam" id="PF13739">
    <property type="entry name" value="PdaC"/>
    <property type="match status" value="1"/>
</dbReference>
<dbReference type="Proteomes" id="UP000321479">
    <property type="component" value="Chromosome"/>
</dbReference>
<gene>
    <name evidence="4" type="ORF">FRZ54_16365</name>
</gene>
<accession>A0A5B8UYL2</accession>
<dbReference type="Gene3D" id="3.30.565.40">
    <property type="entry name" value="Fervidobacterium nodosum Rt17-B1 like"/>
    <property type="match status" value="1"/>
</dbReference>
<dbReference type="KEGG" id="mgin:FRZ54_16365"/>
<evidence type="ECO:0000259" key="3">
    <source>
        <dbReference type="Pfam" id="PF13739"/>
    </source>
</evidence>
<feature type="domain" description="Deacetylase PdaC" evidence="3">
    <location>
        <begin position="54"/>
        <end position="153"/>
    </location>
</feature>
<dbReference type="OrthoDB" id="594879at2"/>
<feature type="signal peptide" evidence="1">
    <location>
        <begin position="1"/>
        <end position="22"/>
    </location>
</feature>
<dbReference type="InterPro" id="IPR025303">
    <property type="entry name" value="PdaC"/>
</dbReference>
<reference evidence="4 5" key="1">
    <citation type="journal article" date="2017" name="Curr. Microbiol.">
        <title>Mucilaginibacter ginsenosidivorans sp. nov., Isolated from Soil of Ginseng Field.</title>
        <authorList>
            <person name="Kim M.M."/>
            <person name="Siddiqi M.Z."/>
            <person name="Im W.T."/>
        </authorList>
    </citation>
    <scope>NUCLEOTIDE SEQUENCE [LARGE SCALE GENOMIC DNA]</scope>
    <source>
        <strain evidence="4 5">Gsoil 3017</strain>
    </source>
</reference>
<dbReference type="Gene3D" id="3.90.640.20">
    <property type="entry name" value="Heat-shock cognate protein, ATPase"/>
    <property type="match status" value="1"/>
</dbReference>